<dbReference type="Gene3D" id="3.10.129.10">
    <property type="entry name" value="Hotdog Thioesterase"/>
    <property type="match status" value="1"/>
</dbReference>
<evidence type="ECO:0000259" key="4">
    <source>
        <dbReference type="Pfam" id="PF22622"/>
    </source>
</evidence>
<keyword evidence="6" id="KW-1185">Reference proteome</keyword>
<feature type="region of interest" description="Disordered" evidence="2">
    <location>
        <begin position="140"/>
        <end position="165"/>
    </location>
</feature>
<accession>A0A1W0B1E4</accession>
<evidence type="ECO:0000256" key="1">
    <source>
        <dbReference type="ARBA" id="ARBA00005254"/>
    </source>
</evidence>
<dbReference type="GO" id="GO:0006635">
    <property type="term" value="P:fatty acid beta-oxidation"/>
    <property type="evidence" value="ECO:0007669"/>
    <property type="project" value="TreeGrafter"/>
</dbReference>
<evidence type="ECO:0000313" key="5">
    <source>
        <dbReference type="EMBL" id="ONM46416.1"/>
    </source>
</evidence>
<dbReference type="Pfam" id="PF22622">
    <property type="entry name" value="MFE-2_hydrat-2_N"/>
    <property type="match status" value="1"/>
</dbReference>
<evidence type="ECO:0000259" key="3">
    <source>
        <dbReference type="Pfam" id="PF01575"/>
    </source>
</evidence>
<dbReference type="Proteomes" id="UP000188836">
    <property type="component" value="Unassembled WGS sequence"/>
</dbReference>
<name>A0A1W0B1E4_9NOCA</name>
<dbReference type="Pfam" id="PF01575">
    <property type="entry name" value="MaoC_dehydratas"/>
    <property type="match status" value="1"/>
</dbReference>
<sequence length="284" mass="31148">MPIDRRTAVGLVVPEQDFYWNESDTARYRFAIGQPVAQEGVLPTFAMTAPGAFGVASPDFYRPEPPEIRFPGICLDLNTLLHQEQQLTVHGPIPQVGYARCRSEVVAVEDHGTAAILVQRTTLLNAEGDPLISGISRIHARGEGTGEGSNHTRPARTPAPDRAPDREVITPTLRYQARWYQRCGRGNSMHGNVHTDAAFARDAGLPDPIMQGVCTYAMVCAALVDAALDADISRMRRYIARFRGIVFPGETLHTRIWSEGDSHVFATSVPERTNKPVLTGVLHG</sequence>
<dbReference type="InterPro" id="IPR029069">
    <property type="entry name" value="HotDog_dom_sf"/>
</dbReference>
<dbReference type="GO" id="GO:0044594">
    <property type="term" value="F:17-beta-hydroxysteroid dehydrogenase (NAD+) activity"/>
    <property type="evidence" value="ECO:0007669"/>
    <property type="project" value="TreeGrafter"/>
</dbReference>
<gene>
    <name evidence="5" type="ORF">B0T46_23230</name>
</gene>
<reference evidence="5 6" key="1">
    <citation type="journal article" date="2016" name="Antonie Van Leeuwenhoek">
        <title>Nocardia donostiensis sp. nov., isolated from human respiratory specimens.</title>
        <authorList>
            <person name="Ercibengoa M."/>
            <person name="Bell M."/>
            <person name="Marimon J.M."/>
            <person name="Humrighouse B."/>
            <person name="Klenk H.P."/>
            <person name="Potter G."/>
            <person name="Perez-Trallero E."/>
        </authorList>
    </citation>
    <scope>NUCLEOTIDE SEQUENCE [LARGE SCALE GENOMIC DNA]</scope>
    <source>
        <strain evidence="5 6">X1655</strain>
    </source>
</reference>
<feature type="domain" description="Peroxisomal multifunctional enzyme type 2-like N-terminal" evidence="4">
    <location>
        <begin position="41"/>
        <end position="139"/>
    </location>
</feature>
<organism evidence="5 6">
    <name type="scientific">Nocardia donostiensis</name>
    <dbReference type="NCBI Taxonomy" id="1538463"/>
    <lineage>
        <taxon>Bacteria</taxon>
        <taxon>Bacillati</taxon>
        <taxon>Actinomycetota</taxon>
        <taxon>Actinomycetes</taxon>
        <taxon>Mycobacteriales</taxon>
        <taxon>Nocardiaceae</taxon>
        <taxon>Nocardia</taxon>
    </lineage>
</organism>
<dbReference type="InterPro" id="IPR002539">
    <property type="entry name" value="MaoC-like_dom"/>
</dbReference>
<comment type="caution">
    <text evidence="5">The sequence shown here is derived from an EMBL/GenBank/DDBJ whole genome shotgun (WGS) entry which is preliminary data.</text>
</comment>
<proteinExistence type="inferred from homology"/>
<dbReference type="EMBL" id="MUMY01000025">
    <property type="protein sequence ID" value="ONM46416.1"/>
    <property type="molecule type" value="Genomic_DNA"/>
</dbReference>
<feature type="domain" description="MaoC-like" evidence="3">
    <location>
        <begin position="192"/>
        <end position="274"/>
    </location>
</feature>
<dbReference type="GO" id="GO:0004300">
    <property type="term" value="F:enoyl-CoA hydratase activity"/>
    <property type="evidence" value="ECO:0007669"/>
    <property type="project" value="TreeGrafter"/>
</dbReference>
<evidence type="ECO:0000256" key="2">
    <source>
        <dbReference type="SAM" id="MobiDB-lite"/>
    </source>
</evidence>
<dbReference type="InterPro" id="IPR054357">
    <property type="entry name" value="MFE-2_N"/>
</dbReference>
<dbReference type="AlphaFoldDB" id="A0A1W0B1E4"/>
<dbReference type="PANTHER" id="PTHR13078">
    <property type="entry name" value="PEROXISOMAL MULTIFUNCTIONAL ENZYME TYPE 2-RELATED"/>
    <property type="match status" value="1"/>
</dbReference>
<dbReference type="STRING" id="1538463.B0T36_05890"/>
<dbReference type="SUPFAM" id="SSF54637">
    <property type="entry name" value="Thioesterase/thiol ester dehydrase-isomerase"/>
    <property type="match status" value="2"/>
</dbReference>
<comment type="similarity">
    <text evidence="1">Belongs to the enoyl-CoA hydratase/isomerase family.</text>
</comment>
<dbReference type="RefSeq" id="WP_077120954.1">
    <property type="nucleotide sequence ID" value="NZ_LOKT01000003.1"/>
</dbReference>
<evidence type="ECO:0000313" key="6">
    <source>
        <dbReference type="Proteomes" id="UP000188836"/>
    </source>
</evidence>
<protein>
    <submittedName>
        <fullName evidence="5">Uncharacterized protein</fullName>
    </submittedName>
</protein>
<dbReference type="GO" id="GO:0003857">
    <property type="term" value="F:(3S)-3-hydroxyacyl-CoA dehydrogenase (NAD+) activity"/>
    <property type="evidence" value="ECO:0007669"/>
    <property type="project" value="TreeGrafter"/>
</dbReference>
<dbReference type="PANTHER" id="PTHR13078:SF59">
    <property type="entry name" value="ENOYL-COA HYDRATASE CHSH3"/>
    <property type="match status" value="1"/>
</dbReference>